<feature type="transmembrane region" description="Helical" evidence="9">
    <location>
        <begin position="513"/>
        <end position="534"/>
    </location>
</feature>
<dbReference type="InterPro" id="IPR051359">
    <property type="entry name" value="CaCA_antiporter"/>
</dbReference>
<keyword evidence="7 9" id="KW-0472">Membrane</keyword>
<evidence type="ECO:0000256" key="7">
    <source>
        <dbReference type="ARBA" id="ARBA00023136"/>
    </source>
</evidence>
<dbReference type="Pfam" id="PF01699">
    <property type="entry name" value="Na_Ca_ex"/>
    <property type="match status" value="2"/>
</dbReference>
<feature type="transmembrane region" description="Helical" evidence="9">
    <location>
        <begin position="387"/>
        <end position="403"/>
    </location>
</feature>
<evidence type="ECO:0000259" key="11">
    <source>
        <dbReference type="Pfam" id="PF01699"/>
    </source>
</evidence>
<dbReference type="Proteomes" id="UP001165289">
    <property type="component" value="Unassembled WGS sequence"/>
</dbReference>
<dbReference type="InterPro" id="IPR044880">
    <property type="entry name" value="NCX_ion-bd_dom_sf"/>
</dbReference>
<feature type="compositionally biased region" description="Basic and acidic residues" evidence="8">
    <location>
        <begin position="238"/>
        <end position="249"/>
    </location>
</feature>
<evidence type="ECO:0000256" key="8">
    <source>
        <dbReference type="SAM" id="MobiDB-lite"/>
    </source>
</evidence>
<evidence type="ECO:0000313" key="13">
    <source>
        <dbReference type="Proteomes" id="UP001165289"/>
    </source>
</evidence>
<keyword evidence="6 9" id="KW-1133">Transmembrane helix</keyword>
<dbReference type="AlphaFoldDB" id="A0AAV7KCY7"/>
<evidence type="ECO:0000256" key="9">
    <source>
        <dbReference type="SAM" id="Phobius"/>
    </source>
</evidence>
<sequence length="620" mass="69702">MVILFIWLGYLFISLGAAAEEFFCPNLNTIANTLRLSQNVAGVTFLAFGNGAPDIFSVISAVRASRDGEAGLAMGELFGAGMFITTVIVGAISMIKPCELPKRPFLRDSIIYLFSVYCTFVLLWFNFIDIYQSAAFILVYVVYVIIVVAGREVRMWYIRRQKRKKKAGQLDINSPSLHVNDVTNEPTSVHNVIITKVTDDQDSEEVSVNRLTSHTNSYGAVNDSITEPLLKVTRGARRGNDSDREDSFQRSKSPMRMFPGGGLRRTQSGGIDISRTAGVAFLGKDEQEDERKRRAENAMPDESLPVIGRGRKASRRISDYMTDFRRDDLLSSFKEFLWAISPVNEDYKKLNYFWKVFQLIKYPIWLLLTITIPVVDLDAEKQNWKKWLFVLQSFLWPTFSLLATQLRHIWISDTFPLWGVTLIFGFFLAIFVIMSSNYRQQPFYHMLFSFIGFGVSVIWIYSLANEVVNLLQAFGVVLSLTKAILGLTFLAWGNSVGDFVADTTLARQGFPRTGLSACYGGPLLNTLLGIGFAWTIKGITSGVTTFELKFSPLELVSAAFLTFNLVVTLIVLTLTGYKLHWVFGIYLLLYYVVFLIVGILLEVGVINICLPNLTPTDGNC</sequence>
<keyword evidence="4" id="KW-0106">Calcium</keyword>
<comment type="caution">
    <text evidence="12">The sequence shown here is derived from an EMBL/GenBank/DDBJ whole genome shotgun (WGS) entry which is preliminary data.</text>
</comment>
<dbReference type="PANTHER" id="PTHR12266:SF0">
    <property type="entry name" value="MITOCHONDRIAL SODIUM_CALCIUM EXCHANGER PROTEIN"/>
    <property type="match status" value="1"/>
</dbReference>
<keyword evidence="13" id="KW-1185">Reference proteome</keyword>
<keyword evidence="10" id="KW-0732">Signal</keyword>
<dbReference type="GO" id="GO:0016020">
    <property type="term" value="C:membrane"/>
    <property type="evidence" value="ECO:0007669"/>
    <property type="project" value="UniProtKB-SubCell"/>
</dbReference>
<accession>A0AAV7KCY7</accession>
<protein>
    <submittedName>
        <fullName evidence="12">Sodium/potassium/calcium exchanger 6, mitochondrial</fullName>
    </submittedName>
</protein>
<feature type="signal peptide" evidence="10">
    <location>
        <begin position="1"/>
        <end position="19"/>
    </location>
</feature>
<feature type="domain" description="Sodium/calcium exchanger membrane region" evidence="11">
    <location>
        <begin position="6"/>
        <end position="148"/>
    </location>
</feature>
<feature type="transmembrane region" description="Helical" evidence="9">
    <location>
        <begin position="134"/>
        <end position="157"/>
    </location>
</feature>
<feature type="transmembrane region" description="Helical" evidence="9">
    <location>
        <begin position="110"/>
        <end position="128"/>
    </location>
</feature>
<evidence type="ECO:0000256" key="2">
    <source>
        <dbReference type="ARBA" id="ARBA00022448"/>
    </source>
</evidence>
<keyword evidence="5 9" id="KW-0812">Transmembrane</keyword>
<dbReference type="InterPro" id="IPR004837">
    <property type="entry name" value="NaCa_Exmemb"/>
</dbReference>
<keyword evidence="2" id="KW-0813">Transport</keyword>
<dbReference type="Gene3D" id="1.20.1420.30">
    <property type="entry name" value="NCX, central ion-binding region"/>
    <property type="match status" value="2"/>
</dbReference>
<evidence type="ECO:0000256" key="6">
    <source>
        <dbReference type="ARBA" id="ARBA00022989"/>
    </source>
</evidence>
<keyword evidence="3" id="KW-0050">Antiport</keyword>
<evidence type="ECO:0000256" key="4">
    <source>
        <dbReference type="ARBA" id="ARBA00022568"/>
    </source>
</evidence>
<evidence type="ECO:0000256" key="1">
    <source>
        <dbReference type="ARBA" id="ARBA00004141"/>
    </source>
</evidence>
<gene>
    <name evidence="12" type="ORF">LOD99_14793</name>
</gene>
<feature type="transmembrane region" description="Helical" evidence="9">
    <location>
        <begin position="581"/>
        <end position="601"/>
    </location>
</feature>
<feature type="region of interest" description="Disordered" evidence="8">
    <location>
        <begin position="235"/>
        <end position="269"/>
    </location>
</feature>
<dbReference type="GO" id="GO:0005432">
    <property type="term" value="F:calcium:sodium antiporter activity"/>
    <property type="evidence" value="ECO:0007669"/>
    <property type="project" value="TreeGrafter"/>
</dbReference>
<reference evidence="12 13" key="1">
    <citation type="journal article" date="2023" name="BMC Biol.">
        <title>The compact genome of the sponge Oopsacas minuta (Hexactinellida) is lacking key metazoan core genes.</title>
        <authorList>
            <person name="Santini S."/>
            <person name="Schenkelaars Q."/>
            <person name="Jourda C."/>
            <person name="Duchesne M."/>
            <person name="Belahbib H."/>
            <person name="Rocher C."/>
            <person name="Selva M."/>
            <person name="Riesgo A."/>
            <person name="Vervoort M."/>
            <person name="Leys S.P."/>
            <person name="Kodjabachian L."/>
            <person name="Le Bivic A."/>
            <person name="Borchiellini C."/>
            <person name="Claverie J.M."/>
            <person name="Renard E."/>
        </authorList>
    </citation>
    <scope>NUCLEOTIDE SEQUENCE [LARGE SCALE GENOMIC DNA]</scope>
    <source>
        <strain evidence="12">SPO-2</strain>
    </source>
</reference>
<evidence type="ECO:0000256" key="5">
    <source>
        <dbReference type="ARBA" id="ARBA00022692"/>
    </source>
</evidence>
<feature type="transmembrane region" description="Helical" evidence="9">
    <location>
        <begin position="555"/>
        <end position="575"/>
    </location>
</feature>
<name>A0AAV7KCY7_9METZ</name>
<feature type="chain" id="PRO_5043664222" evidence="10">
    <location>
        <begin position="20"/>
        <end position="620"/>
    </location>
</feature>
<evidence type="ECO:0000313" key="12">
    <source>
        <dbReference type="EMBL" id="KAI6659117.1"/>
    </source>
</evidence>
<organism evidence="12 13">
    <name type="scientific">Oopsacas minuta</name>
    <dbReference type="NCBI Taxonomy" id="111878"/>
    <lineage>
        <taxon>Eukaryota</taxon>
        <taxon>Metazoa</taxon>
        <taxon>Porifera</taxon>
        <taxon>Hexactinellida</taxon>
        <taxon>Hexasterophora</taxon>
        <taxon>Lyssacinosida</taxon>
        <taxon>Leucopsacidae</taxon>
        <taxon>Oopsacas</taxon>
    </lineage>
</organism>
<feature type="domain" description="Sodium/calcium exchanger membrane region" evidence="11">
    <location>
        <begin position="449"/>
        <end position="597"/>
    </location>
</feature>
<feature type="transmembrane region" description="Helical" evidence="9">
    <location>
        <begin position="442"/>
        <end position="461"/>
    </location>
</feature>
<feature type="transmembrane region" description="Helical" evidence="9">
    <location>
        <begin position="77"/>
        <end position="98"/>
    </location>
</feature>
<comment type="subcellular location">
    <subcellularLocation>
        <location evidence="1">Membrane</location>
        <topology evidence="1">Multi-pass membrane protein</topology>
    </subcellularLocation>
</comment>
<proteinExistence type="predicted"/>
<feature type="transmembrane region" description="Helical" evidence="9">
    <location>
        <begin position="415"/>
        <end position="436"/>
    </location>
</feature>
<dbReference type="PANTHER" id="PTHR12266">
    <property type="entry name" value="NA+/CA2+ K+ INDEPENDENT EXCHANGER"/>
    <property type="match status" value="1"/>
</dbReference>
<evidence type="ECO:0000256" key="10">
    <source>
        <dbReference type="SAM" id="SignalP"/>
    </source>
</evidence>
<evidence type="ECO:0000256" key="3">
    <source>
        <dbReference type="ARBA" id="ARBA00022449"/>
    </source>
</evidence>
<dbReference type="GO" id="GO:0006874">
    <property type="term" value="P:intracellular calcium ion homeostasis"/>
    <property type="evidence" value="ECO:0007669"/>
    <property type="project" value="TreeGrafter"/>
</dbReference>
<keyword evidence="4" id="KW-0406">Ion transport</keyword>
<dbReference type="EMBL" id="JAKMXF010000066">
    <property type="protein sequence ID" value="KAI6659117.1"/>
    <property type="molecule type" value="Genomic_DNA"/>
</dbReference>
<feature type="transmembrane region" description="Helical" evidence="9">
    <location>
        <begin position="473"/>
        <end position="493"/>
    </location>
</feature>
<keyword evidence="4" id="KW-0109">Calcium transport</keyword>